<sequence length="207" mass="23629">MIPFTPPQYKKDVFTCPHCNSYAQQSWHPTRYDVSNYNIAYLMICFCSNCQKYSLWHYEKMIYPDNGGIMPPNPDLGEEIILDYIEASSIFNKSPRGAFALIRLCVQKLTKLLGEPGKNMNDDIASLVKKGLPLQIQQALDIIRVIGNADVYPGAIDLNDNPDMVLSLFELINIVADVMITQPKKIKELYDRLPQTKKEEIIKRDSP</sequence>
<dbReference type="Proteomes" id="UP000298324">
    <property type="component" value="Unassembled WGS sequence"/>
</dbReference>
<gene>
    <name evidence="2" type="ORF">Psch_02450</name>
</gene>
<evidence type="ECO:0000313" key="3">
    <source>
        <dbReference type="Proteomes" id="UP000298324"/>
    </source>
</evidence>
<dbReference type="Pfam" id="PF13643">
    <property type="entry name" value="DUF4145"/>
    <property type="match status" value="1"/>
</dbReference>
<protein>
    <recommendedName>
        <fullName evidence="1">DUF4145 domain-containing protein</fullName>
    </recommendedName>
</protein>
<feature type="domain" description="DUF4145" evidence="1">
    <location>
        <begin position="86"/>
        <end position="153"/>
    </location>
</feature>
<evidence type="ECO:0000259" key="1">
    <source>
        <dbReference type="Pfam" id="PF13643"/>
    </source>
</evidence>
<keyword evidence="3" id="KW-1185">Reference proteome</keyword>
<name>A0A4Y7R9M0_9FIRM</name>
<comment type="caution">
    <text evidence="2">The sequence shown here is derived from an EMBL/GenBank/DDBJ whole genome shotgun (WGS) entry which is preliminary data.</text>
</comment>
<evidence type="ECO:0000313" key="2">
    <source>
        <dbReference type="EMBL" id="TEB05409.1"/>
    </source>
</evidence>
<dbReference type="AlphaFoldDB" id="A0A4Y7R9M0"/>
<organism evidence="2 3">
    <name type="scientific">Pelotomaculum schinkii</name>
    <dbReference type="NCBI Taxonomy" id="78350"/>
    <lineage>
        <taxon>Bacteria</taxon>
        <taxon>Bacillati</taxon>
        <taxon>Bacillota</taxon>
        <taxon>Clostridia</taxon>
        <taxon>Eubacteriales</taxon>
        <taxon>Desulfotomaculaceae</taxon>
        <taxon>Pelotomaculum</taxon>
    </lineage>
</organism>
<dbReference type="InterPro" id="IPR025285">
    <property type="entry name" value="DUF4145"/>
</dbReference>
<dbReference type="RefSeq" id="WP_190240470.1">
    <property type="nucleotide sequence ID" value="NZ_QFGA01000002.1"/>
</dbReference>
<dbReference type="EMBL" id="QFGA01000002">
    <property type="protein sequence ID" value="TEB05409.1"/>
    <property type="molecule type" value="Genomic_DNA"/>
</dbReference>
<reference evidence="2 3" key="1">
    <citation type="journal article" date="2018" name="Environ. Microbiol.">
        <title>Novel energy conservation strategies and behaviour of Pelotomaculum schinkii driving syntrophic propionate catabolism.</title>
        <authorList>
            <person name="Hidalgo-Ahumada C.A.P."/>
            <person name="Nobu M.K."/>
            <person name="Narihiro T."/>
            <person name="Tamaki H."/>
            <person name="Liu W.T."/>
            <person name="Kamagata Y."/>
            <person name="Stams A.J.M."/>
            <person name="Imachi H."/>
            <person name="Sousa D.Z."/>
        </authorList>
    </citation>
    <scope>NUCLEOTIDE SEQUENCE [LARGE SCALE GENOMIC DNA]</scope>
    <source>
        <strain evidence="2 3">HH</strain>
    </source>
</reference>
<proteinExistence type="predicted"/>
<accession>A0A4Y7R9M0</accession>